<dbReference type="AlphaFoldDB" id="A0A1M4W5P2"/>
<evidence type="ECO:0000313" key="1">
    <source>
        <dbReference type="EMBL" id="SHE76292.1"/>
    </source>
</evidence>
<reference evidence="2" key="1">
    <citation type="submission" date="2016-11" db="EMBL/GenBank/DDBJ databases">
        <authorList>
            <person name="Varghese N."/>
            <person name="Submissions S."/>
        </authorList>
    </citation>
    <scope>NUCLEOTIDE SEQUENCE [LARGE SCALE GENOMIC DNA]</scope>
    <source>
        <strain evidence="2">CGMCC 1.7063</strain>
    </source>
</reference>
<dbReference type="EMBL" id="FQVA01000001">
    <property type="protein sequence ID" value="SHE76292.1"/>
    <property type="molecule type" value="Genomic_DNA"/>
</dbReference>
<organism evidence="1 2">
    <name type="scientific">Microbulbifer donghaiensis</name>
    <dbReference type="NCBI Taxonomy" id="494016"/>
    <lineage>
        <taxon>Bacteria</taxon>
        <taxon>Pseudomonadati</taxon>
        <taxon>Pseudomonadota</taxon>
        <taxon>Gammaproteobacteria</taxon>
        <taxon>Cellvibrionales</taxon>
        <taxon>Microbulbiferaceae</taxon>
        <taxon>Microbulbifer</taxon>
    </lineage>
</organism>
<accession>A0A1M4W5P2</accession>
<proteinExistence type="predicted"/>
<protein>
    <recommendedName>
        <fullName evidence="3">Helix-turn-helix domain-containing protein</fullName>
    </recommendedName>
</protein>
<dbReference type="Proteomes" id="UP000184170">
    <property type="component" value="Unassembled WGS sequence"/>
</dbReference>
<sequence>MVRQLMTTGKQALLPRSLSEAQAAQYICMSRSFLRQSRMDGKRDSRTPAPPFIKIGRSVRYLREDLDQWLDEQQKLDHLGQMGL</sequence>
<name>A0A1M4W5P2_9GAMM</name>
<keyword evidence="2" id="KW-1185">Reference proteome</keyword>
<gene>
    <name evidence="1" type="ORF">SAMN04487965_0600</name>
</gene>
<evidence type="ECO:0000313" key="2">
    <source>
        <dbReference type="Proteomes" id="UP000184170"/>
    </source>
</evidence>
<evidence type="ECO:0008006" key="3">
    <source>
        <dbReference type="Google" id="ProtNLM"/>
    </source>
</evidence>
<dbReference type="STRING" id="494016.SAMN04487965_0600"/>